<dbReference type="Proteomes" id="UP000696931">
    <property type="component" value="Unassembled WGS sequence"/>
</dbReference>
<organism evidence="1 2">
    <name type="scientific">Eiseniibacteriota bacterium</name>
    <dbReference type="NCBI Taxonomy" id="2212470"/>
    <lineage>
        <taxon>Bacteria</taxon>
        <taxon>Candidatus Eiseniibacteriota</taxon>
    </lineage>
</organism>
<dbReference type="InterPro" id="IPR013783">
    <property type="entry name" value="Ig-like_fold"/>
</dbReference>
<protein>
    <recommendedName>
        <fullName evidence="3">T9SS type A sorting domain-containing protein</fullName>
    </recommendedName>
</protein>
<evidence type="ECO:0008006" key="3">
    <source>
        <dbReference type="Google" id="ProtNLM"/>
    </source>
</evidence>
<dbReference type="Gene3D" id="2.60.40.10">
    <property type="entry name" value="Immunoglobulins"/>
    <property type="match status" value="1"/>
</dbReference>
<accession>A0A933W9R4</accession>
<gene>
    <name evidence="1" type="ORF">HZA61_12145</name>
</gene>
<evidence type="ECO:0000313" key="2">
    <source>
        <dbReference type="Proteomes" id="UP000696931"/>
    </source>
</evidence>
<sequence>MTGQGLLTSLLITATFAWDPTGTQVAGRSSYYPLVVPAGNGSVFFGWEDWRAVPTRGADINIQHLTPAGMPVIGWPTGGASACASSSDEQFSSLAPDGAGGLYVFWSKDQRAEGHGLDAYVQRFGPDGLPYPSWPSYGVGIGTRPWDDQLARGCTDGQNGLFVVWEDSSPDAPFFSQHNCRAKRLLADGSTAPGWPDTGLAVSASPGGAQSLRRVVSDGQGGAYVVWWDARNTGHYEIYVQRLGPNGSVAPGWPTEGLLVCPVVSLKILLDAVSDGDHGLVLVWDDDRERPAGVDWTTPYGDIYAARLRPNGAHAAGWPLEGLPVCVSPGVQWNARMCPDGTGGAVMAWTDTRNHLGEIYVQRVLGNGQLAPGWPVNGLLAGTTPGEGVDPELASDGAGGAYLCWVDDTYYRSYAQHFLGSGAFAPGWPAAGVPLVDVATMGWQQTGLDITADGAGHAIVAWQDLRNDAAGNPQGSIRAQKLITDGLVPVQLALRTVEATSELVKLTWWGSREGESGLVVERSDDGAAWQRLGSPLELDTEQLSFTDVTVAPGTRYAYRMSSTDGRLIAGAQWVDVPAATRFALAGATPNPARTSELTVSFSLAARGAGALELLDLSGRRAAWRDIGTLGPGAHTIRMHEAAGLASGVYWLRLSQGPNRAQSRVVVIR</sequence>
<comment type="caution">
    <text evidence="1">The sequence shown here is derived from an EMBL/GenBank/DDBJ whole genome shotgun (WGS) entry which is preliminary data.</text>
</comment>
<dbReference type="EMBL" id="JACRIW010000085">
    <property type="protein sequence ID" value="MBI5170231.1"/>
    <property type="molecule type" value="Genomic_DNA"/>
</dbReference>
<dbReference type="AlphaFoldDB" id="A0A933W9R4"/>
<reference evidence="1" key="1">
    <citation type="submission" date="2020-07" db="EMBL/GenBank/DDBJ databases">
        <title>Huge and variable diversity of episymbiotic CPR bacteria and DPANN archaea in groundwater ecosystems.</title>
        <authorList>
            <person name="He C.Y."/>
            <person name="Keren R."/>
            <person name="Whittaker M."/>
            <person name="Farag I.F."/>
            <person name="Doudna J."/>
            <person name="Cate J.H.D."/>
            <person name="Banfield J.F."/>
        </authorList>
    </citation>
    <scope>NUCLEOTIDE SEQUENCE</scope>
    <source>
        <strain evidence="1">NC_groundwater_1813_Pr3_B-0.1um_71_17</strain>
    </source>
</reference>
<name>A0A933W9R4_UNCEI</name>
<proteinExistence type="predicted"/>
<evidence type="ECO:0000313" key="1">
    <source>
        <dbReference type="EMBL" id="MBI5170231.1"/>
    </source>
</evidence>